<organism evidence="2 3">
    <name type="scientific">Nostocoides japonicum T1-X7</name>
    <dbReference type="NCBI Taxonomy" id="1194083"/>
    <lineage>
        <taxon>Bacteria</taxon>
        <taxon>Bacillati</taxon>
        <taxon>Actinomycetota</taxon>
        <taxon>Actinomycetes</taxon>
        <taxon>Micrococcales</taxon>
        <taxon>Intrasporangiaceae</taxon>
        <taxon>Nostocoides</taxon>
    </lineage>
</organism>
<keyword evidence="3" id="KW-1185">Reference proteome</keyword>
<name>A0A077LUH7_9MICO</name>
<gene>
    <name evidence="2" type="ORF">BN12_1190019</name>
</gene>
<feature type="domain" description="Cupin type-2" evidence="1">
    <location>
        <begin position="76"/>
        <end position="137"/>
    </location>
</feature>
<sequence>MNSTPHTVISEAELAERTIRRDALVSCNAAFIDCRTPGSDLKENYALIGSGVSQNPDQFINLQVPHGYNIGGAAMPNGVTNSLHLHFTAEVFLVVEGEYTFRWGVDGAAGEFVGRAGDIVSVPTWIYRGFTNTGPEENFMFTALGQDNTGGIIWGPSVLREAEGYGLYLTADNVLVDTVAGDSLDPEVELVTPMPQDQIDALEEWSPERMRRRLVTVEDRVWSSRALMCTAVDGGEVDLALIIGFGITEHRSQEPAIFNPHGFSLAVLRAEPGKAMLQHRVTETQVLIVRKGTWAVRLNDHDYVTVTLEENDTLSVPVGAWREFKNVGTETGELYIITGGDGRVRLEWDELVVKGAQNEDVAYDANRYLAPWSVVSKSVQDD</sequence>
<dbReference type="InterPro" id="IPR014710">
    <property type="entry name" value="RmlC-like_jellyroll"/>
</dbReference>
<dbReference type="InterPro" id="IPR011051">
    <property type="entry name" value="RmlC_Cupin_sf"/>
</dbReference>
<accession>A0A077LUH7</accession>
<dbReference type="EMBL" id="CAJB01000023">
    <property type="protein sequence ID" value="CCH76302.1"/>
    <property type="molecule type" value="Genomic_DNA"/>
</dbReference>
<dbReference type="SUPFAM" id="SSF51182">
    <property type="entry name" value="RmlC-like cupins"/>
    <property type="match status" value="1"/>
</dbReference>
<evidence type="ECO:0000313" key="2">
    <source>
        <dbReference type="EMBL" id="CCH76302.1"/>
    </source>
</evidence>
<evidence type="ECO:0000313" key="3">
    <source>
        <dbReference type="Proteomes" id="UP000035721"/>
    </source>
</evidence>
<dbReference type="Gene3D" id="2.60.120.10">
    <property type="entry name" value="Jelly Rolls"/>
    <property type="match status" value="2"/>
</dbReference>
<dbReference type="AlphaFoldDB" id="A0A077LUH7"/>
<comment type="caution">
    <text evidence="2">The sequence shown here is derived from an EMBL/GenBank/DDBJ whole genome shotgun (WGS) entry which is preliminary data.</text>
</comment>
<protein>
    <recommendedName>
        <fullName evidence="1">Cupin type-2 domain-containing protein</fullName>
    </recommendedName>
</protein>
<dbReference type="Pfam" id="PF07883">
    <property type="entry name" value="Cupin_2"/>
    <property type="match status" value="1"/>
</dbReference>
<dbReference type="OrthoDB" id="6058at2"/>
<evidence type="ECO:0000259" key="1">
    <source>
        <dbReference type="Pfam" id="PF07883"/>
    </source>
</evidence>
<dbReference type="InterPro" id="IPR013096">
    <property type="entry name" value="Cupin_2"/>
</dbReference>
<reference evidence="2 3" key="1">
    <citation type="journal article" date="2013" name="ISME J.">
        <title>A metabolic model for members of the genus Tetrasphaera involved in enhanced biological phosphorus removal.</title>
        <authorList>
            <person name="Kristiansen R."/>
            <person name="Nguyen H.T.T."/>
            <person name="Saunders A.M."/>
            <person name="Nielsen J.L."/>
            <person name="Wimmer R."/>
            <person name="Le V.Q."/>
            <person name="McIlroy S.J."/>
            <person name="Petrovski S."/>
            <person name="Seviour R.J."/>
            <person name="Calteau A."/>
            <person name="Nielsen K.L."/>
            <person name="Nielsen P.H."/>
        </authorList>
    </citation>
    <scope>NUCLEOTIDE SEQUENCE [LARGE SCALE GENOMIC DNA]</scope>
    <source>
        <strain evidence="2 3">T1-X7</strain>
    </source>
</reference>
<dbReference type="Proteomes" id="UP000035721">
    <property type="component" value="Unassembled WGS sequence"/>
</dbReference>
<dbReference type="STRING" id="1194083.BN12_1190019"/>
<proteinExistence type="predicted"/>
<dbReference type="RefSeq" id="WP_048553053.1">
    <property type="nucleotide sequence ID" value="NZ_HF570958.1"/>
</dbReference>